<comment type="similarity">
    <text evidence="3 13">Belongs to the glycosyltransferase 31 family.</text>
</comment>
<evidence type="ECO:0000313" key="15">
    <source>
        <dbReference type="Ensembl" id="ENSNMLP00000034112.1"/>
    </source>
</evidence>
<keyword evidence="12" id="KW-0325">Glycoprotein</keyword>
<evidence type="ECO:0000256" key="3">
    <source>
        <dbReference type="ARBA" id="ARBA00008661"/>
    </source>
</evidence>
<reference evidence="15" key="2">
    <citation type="submission" date="2025-09" db="UniProtKB">
        <authorList>
            <consortium name="Ensembl"/>
        </authorList>
    </citation>
    <scope>IDENTIFICATION</scope>
</reference>
<evidence type="ECO:0000256" key="5">
    <source>
        <dbReference type="ARBA" id="ARBA00022679"/>
    </source>
</evidence>
<organism evidence="15 16">
    <name type="scientific">Neogobius melanostomus</name>
    <name type="common">round goby</name>
    <dbReference type="NCBI Taxonomy" id="47308"/>
    <lineage>
        <taxon>Eukaryota</taxon>
        <taxon>Metazoa</taxon>
        <taxon>Chordata</taxon>
        <taxon>Craniata</taxon>
        <taxon>Vertebrata</taxon>
        <taxon>Euteleostomi</taxon>
        <taxon>Actinopterygii</taxon>
        <taxon>Neopterygii</taxon>
        <taxon>Teleostei</taxon>
        <taxon>Neoteleostei</taxon>
        <taxon>Acanthomorphata</taxon>
        <taxon>Gobiaria</taxon>
        <taxon>Gobiiformes</taxon>
        <taxon>Gobioidei</taxon>
        <taxon>Gobiidae</taxon>
        <taxon>Benthophilinae</taxon>
        <taxon>Neogobiini</taxon>
        <taxon>Neogobius</taxon>
    </lineage>
</organism>
<evidence type="ECO:0000256" key="13">
    <source>
        <dbReference type="RuleBase" id="RU363063"/>
    </source>
</evidence>
<dbReference type="GO" id="GO:0008499">
    <property type="term" value="F:N-acetyl-beta-D-glucosaminide beta-(1,3)-galactosyltransferase activity"/>
    <property type="evidence" value="ECO:0007669"/>
    <property type="project" value="TreeGrafter"/>
</dbReference>
<dbReference type="FunFam" id="3.90.550.50:FF:000001">
    <property type="entry name" value="Hexosyltransferase"/>
    <property type="match status" value="1"/>
</dbReference>
<dbReference type="Ensembl" id="ENSNMLT00000037996.1">
    <property type="protein sequence ID" value="ENSNMLP00000034112.1"/>
    <property type="gene ID" value="ENSNMLG00000021272.1"/>
</dbReference>
<evidence type="ECO:0000256" key="4">
    <source>
        <dbReference type="ARBA" id="ARBA00022676"/>
    </source>
</evidence>
<dbReference type="InterPro" id="IPR002659">
    <property type="entry name" value="Glyco_trans_31"/>
</dbReference>
<proteinExistence type="inferred from homology"/>
<evidence type="ECO:0000256" key="8">
    <source>
        <dbReference type="ARBA" id="ARBA00022989"/>
    </source>
</evidence>
<dbReference type="PANTHER" id="PTHR11214:SF115">
    <property type="entry name" value="HEXOSYLTRANSFERASE"/>
    <property type="match status" value="1"/>
</dbReference>
<dbReference type="Pfam" id="PF01762">
    <property type="entry name" value="Galactosyl_T"/>
    <property type="match status" value="1"/>
</dbReference>
<dbReference type="GO" id="GO:0000139">
    <property type="term" value="C:Golgi membrane"/>
    <property type="evidence" value="ECO:0007669"/>
    <property type="project" value="UniProtKB-SubCell"/>
</dbReference>
<sequence>MVGGHEEAMFLSSVPDLPGDLCIFATLYCLKYADLPVYTKSADSLLTQNSHSPTEAETQTSPPPLPPPPEFNSPGAYLVEYPYKYSFIINEAKRCRELKPYLVLVVPVAPQNKADRQIIRDTWGAQKVVLDKKVALFFLLGLGKVDKNELSEESKQYGDIIQGDFVDCYKNLTIKTMVMLEWLDTYCRDAMYAMKIDSDMFLNVPKLLEMLQHTPTTNCLTGLVERAAMVHRYTSSKWFVPMEVFGGSQYPPYVLGLGYVLSLDLAKRLVEASRGVKALYIEDVYLGMCMQHLGLQPTDPPIPGAFHVVPLNYNRCQFSEIIATTLHQHTDRRQLWRAFTQPGPYC</sequence>
<protein>
    <recommendedName>
        <fullName evidence="13">Hexosyltransferase</fullName>
        <ecNumber evidence="13">2.4.1.-</ecNumber>
    </recommendedName>
</protein>
<keyword evidence="4 13" id="KW-0328">Glycosyltransferase</keyword>
<name>A0A8C6UK37_9GOBI</name>
<feature type="compositionally biased region" description="Pro residues" evidence="14">
    <location>
        <begin position="61"/>
        <end position="71"/>
    </location>
</feature>
<evidence type="ECO:0000256" key="12">
    <source>
        <dbReference type="ARBA" id="ARBA00023180"/>
    </source>
</evidence>
<dbReference type="Proteomes" id="UP000694523">
    <property type="component" value="Unplaced"/>
</dbReference>
<dbReference type="Gene3D" id="3.90.550.50">
    <property type="match status" value="1"/>
</dbReference>
<reference evidence="15" key="1">
    <citation type="submission" date="2025-08" db="UniProtKB">
        <authorList>
            <consortium name="Ensembl"/>
        </authorList>
    </citation>
    <scope>IDENTIFICATION</scope>
</reference>
<dbReference type="AlphaFoldDB" id="A0A8C6UK37"/>
<evidence type="ECO:0000313" key="16">
    <source>
        <dbReference type="Proteomes" id="UP000694523"/>
    </source>
</evidence>
<comment type="subcellular location">
    <subcellularLocation>
        <location evidence="1 13">Golgi apparatus membrane</location>
        <topology evidence="1 13">Single-pass type II membrane protein</topology>
    </subcellularLocation>
</comment>
<evidence type="ECO:0000256" key="7">
    <source>
        <dbReference type="ARBA" id="ARBA00022968"/>
    </source>
</evidence>
<feature type="region of interest" description="Disordered" evidence="14">
    <location>
        <begin position="46"/>
        <end position="71"/>
    </location>
</feature>
<keyword evidence="11" id="KW-0472">Membrane</keyword>
<dbReference type="EC" id="2.4.1.-" evidence="13"/>
<keyword evidence="7" id="KW-0735">Signal-anchor</keyword>
<comment type="pathway">
    <text evidence="2">Protein modification; protein glycosylation.</text>
</comment>
<evidence type="ECO:0000256" key="11">
    <source>
        <dbReference type="ARBA" id="ARBA00023136"/>
    </source>
</evidence>
<dbReference type="PANTHER" id="PTHR11214">
    <property type="entry name" value="BETA-1,3-N-ACETYLGLUCOSAMINYLTRANSFERASE"/>
    <property type="match status" value="1"/>
</dbReference>
<evidence type="ECO:0000256" key="14">
    <source>
        <dbReference type="SAM" id="MobiDB-lite"/>
    </source>
</evidence>
<dbReference type="GO" id="GO:0006629">
    <property type="term" value="P:lipid metabolic process"/>
    <property type="evidence" value="ECO:0007669"/>
    <property type="project" value="UniProtKB-KW"/>
</dbReference>
<accession>A0A8C6UK37</accession>
<keyword evidence="6" id="KW-0812">Transmembrane</keyword>
<evidence type="ECO:0000256" key="1">
    <source>
        <dbReference type="ARBA" id="ARBA00004323"/>
    </source>
</evidence>
<keyword evidence="5" id="KW-0808">Transferase</keyword>
<feature type="compositionally biased region" description="Polar residues" evidence="14">
    <location>
        <begin position="46"/>
        <end position="60"/>
    </location>
</feature>
<keyword evidence="16" id="KW-1185">Reference proteome</keyword>
<dbReference type="GO" id="GO:0006493">
    <property type="term" value="P:protein O-linked glycosylation"/>
    <property type="evidence" value="ECO:0007669"/>
    <property type="project" value="TreeGrafter"/>
</dbReference>
<evidence type="ECO:0000256" key="6">
    <source>
        <dbReference type="ARBA" id="ARBA00022692"/>
    </source>
</evidence>
<evidence type="ECO:0000256" key="9">
    <source>
        <dbReference type="ARBA" id="ARBA00023034"/>
    </source>
</evidence>
<keyword evidence="10" id="KW-0443">Lipid metabolism</keyword>
<evidence type="ECO:0000256" key="10">
    <source>
        <dbReference type="ARBA" id="ARBA00023098"/>
    </source>
</evidence>
<keyword evidence="8" id="KW-1133">Transmembrane helix</keyword>
<evidence type="ECO:0000256" key="2">
    <source>
        <dbReference type="ARBA" id="ARBA00004922"/>
    </source>
</evidence>
<keyword evidence="9 13" id="KW-0333">Golgi apparatus</keyword>